<dbReference type="InterPro" id="IPR021833">
    <property type="entry name" value="DUF3425"/>
</dbReference>
<keyword evidence="2" id="KW-1185">Reference proteome</keyword>
<dbReference type="EMBL" id="AMGV01000001">
    <property type="protein sequence ID" value="KEF63126.1"/>
    <property type="molecule type" value="Genomic_DNA"/>
</dbReference>
<proteinExistence type="predicted"/>
<protein>
    <submittedName>
        <fullName evidence="1">Uncharacterized protein</fullName>
    </submittedName>
</protein>
<sequence>MTILHIPWIDRFPFPKMRDNVIRLSCEGFDEDELFSDIFTGESFTVAPGSLSWDPAGWKMAKSFQSKWGYLFT</sequence>
<reference evidence="1 2" key="1">
    <citation type="submission" date="2013-03" db="EMBL/GenBank/DDBJ databases">
        <title>The Genome Sequence of Exophiala aquamarina CBS 119918.</title>
        <authorList>
            <consortium name="The Broad Institute Genomics Platform"/>
            <person name="Cuomo C."/>
            <person name="de Hoog S."/>
            <person name="Gorbushina A."/>
            <person name="Walker B."/>
            <person name="Young S.K."/>
            <person name="Zeng Q."/>
            <person name="Gargeya S."/>
            <person name="Fitzgerald M."/>
            <person name="Haas B."/>
            <person name="Abouelleil A."/>
            <person name="Allen A.W."/>
            <person name="Alvarado L."/>
            <person name="Arachchi H.M."/>
            <person name="Berlin A.M."/>
            <person name="Chapman S.B."/>
            <person name="Gainer-Dewar J."/>
            <person name="Goldberg J."/>
            <person name="Griggs A."/>
            <person name="Gujja S."/>
            <person name="Hansen M."/>
            <person name="Howarth C."/>
            <person name="Imamovic A."/>
            <person name="Ireland A."/>
            <person name="Larimer J."/>
            <person name="McCowan C."/>
            <person name="Murphy C."/>
            <person name="Pearson M."/>
            <person name="Poon T.W."/>
            <person name="Priest M."/>
            <person name="Roberts A."/>
            <person name="Saif S."/>
            <person name="Shea T."/>
            <person name="Sisk P."/>
            <person name="Sykes S."/>
            <person name="Wortman J."/>
            <person name="Nusbaum C."/>
            <person name="Birren B."/>
        </authorList>
    </citation>
    <scope>NUCLEOTIDE SEQUENCE [LARGE SCALE GENOMIC DNA]</scope>
    <source>
        <strain evidence="1 2">CBS 119918</strain>
    </source>
</reference>
<evidence type="ECO:0000313" key="1">
    <source>
        <dbReference type="EMBL" id="KEF63126.1"/>
    </source>
</evidence>
<dbReference type="OrthoDB" id="2245989at2759"/>
<name>A0A072PTC1_9EURO</name>
<dbReference type="STRING" id="1182545.A0A072PTC1"/>
<dbReference type="AlphaFoldDB" id="A0A072PTC1"/>
<dbReference type="PANTHER" id="PTHR38116">
    <property type="entry name" value="CHROMOSOME 7, WHOLE GENOME SHOTGUN SEQUENCE"/>
    <property type="match status" value="1"/>
</dbReference>
<dbReference type="GeneID" id="25276050"/>
<accession>A0A072PTC1</accession>
<dbReference type="VEuPathDB" id="FungiDB:A1O9_01102"/>
<gene>
    <name evidence="1" type="ORF">A1O9_01102</name>
</gene>
<dbReference type="HOGENOM" id="CLU_2704801_0_0_1"/>
<dbReference type="Pfam" id="PF11905">
    <property type="entry name" value="DUF3425"/>
    <property type="match status" value="1"/>
</dbReference>
<dbReference type="PANTHER" id="PTHR38116:SF5">
    <property type="entry name" value="BZIP DOMAIN-CONTAINING PROTEIN"/>
    <property type="match status" value="1"/>
</dbReference>
<organism evidence="1 2">
    <name type="scientific">Exophiala aquamarina CBS 119918</name>
    <dbReference type="NCBI Taxonomy" id="1182545"/>
    <lineage>
        <taxon>Eukaryota</taxon>
        <taxon>Fungi</taxon>
        <taxon>Dikarya</taxon>
        <taxon>Ascomycota</taxon>
        <taxon>Pezizomycotina</taxon>
        <taxon>Eurotiomycetes</taxon>
        <taxon>Chaetothyriomycetidae</taxon>
        <taxon>Chaetothyriales</taxon>
        <taxon>Herpotrichiellaceae</taxon>
        <taxon>Exophiala</taxon>
    </lineage>
</organism>
<evidence type="ECO:0000313" key="2">
    <source>
        <dbReference type="Proteomes" id="UP000027920"/>
    </source>
</evidence>
<comment type="caution">
    <text evidence="1">The sequence shown here is derived from an EMBL/GenBank/DDBJ whole genome shotgun (WGS) entry which is preliminary data.</text>
</comment>
<dbReference type="Proteomes" id="UP000027920">
    <property type="component" value="Unassembled WGS sequence"/>
</dbReference>
<dbReference type="RefSeq" id="XP_013265716.1">
    <property type="nucleotide sequence ID" value="XM_013410262.1"/>
</dbReference>